<dbReference type="Gene3D" id="3.80.10.10">
    <property type="entry name" value="Ribonuclease Inhibitor"/>
    <property type="match status" value="2"/>
</dbReference>
<keyword evidence="1" id="KW-0433">Leucine-rich repeat</keyword>
<evidence type="ECO:0000313" key="3">
    <source>
        <dbReference type="EMBL" id="KAG5419998.1"/>
    </source>
</evidence>
<dbReference type="GO" id="GO:0005737">
    <property type="term" value="C:cytoplasm"/>
    <property type="evidence" value="ECO:0007669"/>
    <property type="project" value="TreeGrafter"/>
</dbReference>
<dbReference type="PRINTS" id="PR00019">
    <property type="entry name" value="LEURICHRPT"/>
</dbReference>
<dbReference type="EMBL" id="JAEOAQ010000002">
    <property type="protein sequence ID" value="KAG5419998.1"/>
    <property type="molecule type" value="Genomic_DNA"/>
</dbReference>
<dbReference type="PANTHER" id="PTHR15454">
    <property type="entry name" value="NISCHARIN RELATED"/>
    <property type="match status" value="1"/>
</dbReference>
<dbReference type="Proteomes" id="UP000669133">
    <property type="component" value="Unassembled WGS sequence"/>
</dbReference>
<evidence type="ECO:0000256" key="2">
    <source>
        <dbReference type="ARBA" id="ARBA00022737"/>
    </source>
</evidence>
<dbReference type="GeneID" id="93650507"/>
<dbReference type="Pfam" id="PF00560">
    <property type="entry name" value="LRR_1"/>
    <property type="match status" value="1"/>
</dbReference>
<dbReference type="SMART" id="SM00369">
    <property type="entry name" value="LRR_TYP"/>
    <property type="match status" value="4"/>
</dbReference>
<name>A0A8H7ZDU7_9ASCO</name>
<accession>A0A8H7ZDU7</accession>
<dbReference type="InterPro" id="IPR032675">
    <property type="entry name" value="LRR_dom_sf"/>
</dbReference>
<protein>
    <submittedName>
        <fullName evidence="3">Uncharacterized protein</fullName>
    </submittedName>
</protein>
<evidence type="ECO:0000313" key="4">
    <source>
        <dbReference type="Proteomes" id="UP000669133"/>
    </source>
</evidence>
<dbReference type="AlphaFoldDB" id="A0A8H7ZDU7"/>
<sequence>MPTTSVHKRLKTNDGQRVMAKISQSKCLLDLPVEILVRVINEAGISNLGQMFDESFLKAYQTLKEALIEVVKKKPNLRFENNPVGRSWFEKEAADVITVGNSREFRNMHNFYVTGGIKAVNEIHYSFEEPHHFSDFQLLLENLKYSQEVKLKVSLEKRDEVCVYNSNRLFALFMKVKEMLLAVELKISIDTDFGMSGPIDLDCFSCVEELIIVGFNVRGSLQNCNNLKRLYYEPGEHNDMFLDLRLPSSLKSLKLHQCQWYKQSLRNLSSHRFSLEEICLQFDGKDEGFSKSMVTLLQNLTCVNTSQVFFKSSKFESTDLALNRYLDDVSQKATPLTSLTLELVSTPLTLSPSNELDLTVTLGIDSRFASSLATNLRVLKLTGCIGFENYPCWELVPACIEVLDLSDTSPSAVDTMKDFSKFTNLKELYMSGNEISYSHTDLKFPDSIEFLDLSRCSIESIHEVRFPKRLSVLDLSRNKLKSIHRPDFPKPMKKLDLSFNGIIMLDLRYNALEEALEIKSLKRLFNEVSVIDHVQWRLPSGVVEYHAEFCRPGNLNFDTCNSLEYLNLRGSDLRYASPLRLDSCSNLKYLCLSGSTYTLNNSPLPPSLEEANLQKMELKEVPSQLSFLPRLRVLNLSGNNITHVDVKLSSSVETIDMSDNLIESFSLLFWGNVESRLRNLLLSHNRLTEITAESLGFKSNVVYNEVYEFDFSYNEELVMNQELLTILSRSSLQHLWLTEGQTLVNKVQGGILERWW</sequence>
<dbReference type="InterPro" id="IPR003591">
    <property type="entry name" value="Leu-rich_rpt_typical-subtyp"/>
</dbReference>
<evidence type="ECO:0000256" key="1">
    <source>
        <dbReference type="ARBA" id="ARBA00022614"/>
    </source>
</evidence>
<proteinExistence type="predicted"/>
<comment type="caution">
    <text evidence="3">The sequence shown here is derived from an EMBL/GenBank/DDBJ whole genome shotgun (WGS) entry which is preliminary data.</text>
</comment>
<dbReference type="OrthoDB" id="7451790at2759"/>
<dbReference type="PROSITE" id="PS51450">
    <property type="entry name" value="LRR"/>
    <property type="match status" value="2"/>
</dbReference>
<reference evidence="3 4" key="1">
    <citation type="submission" date="2020-12" db="EMBL/GenBank/DDBJ databases">
        <title>Effect of drift, selection, and recombination on the evolution of hybrid genomes in Candida yeast pathogens.</title>
        <authorList>
            <person name="Mixao V."/>
            <person name="Ksiezopolska E."/>
            <person name="Saus E."/>
            <person name="Boekhout T."/>
            <person name="Gacser A."/>
            <person name="Gabaldon T."/>
        </authorList>
    </citation>
    <scope>NUCLEOTIDE SEQUENCE [LARGE SCALE GENOMIC DNA]</scope>
    <source>
        <strain evidence="3 4">BP57</strain>
    </source>
</reference>
<dbReference type="RefSeq" id="XP_067549114.1">
    <property type="nucleotide sequence ID" value="XM_067690671.1"/>
</dbReference>
<dbReference type="InterPro" id="IPR001611">
    <property type="entry name" value="Leu-rich_rpt"/>
</dbReference>
<organism evidence="3 4">
    <name type="scientific">Candida metapsilosis</name>
    <dbReference type="NCBI Taxonomy" id="273372"/>
    <lineage>
        <taxon>Eukaryota</taxon>
        <taxon>Fungi</taxon>
        <taxon>Dikarya</taxon>
        <taxon>Ascomycota</taxon>
        <taxon>Saccharomycotina</taxon>
        <taxon>Pichiomycetes</taxon>
        <taxon>Debaryomycetaceae</taxon>
        <taxon>Candida/Lodderomyces clade</taxon>
        <taxon>Candida</taxon>
    </lineage>
</organism>
<gene>
    <name evidence="3" type="ORF">I9W82_001878</name>
</gene>
<keyword evidence="4" id="KW-1185">Reference proteome</keyword>
<dbReference type="SUPFAM" id="SSF52058">
    <property type="entry name" value="L domain-like"/>
    <property type="match status" value="2"/>
</dbReference>
<keyword evidence="2" id="KW-0677">Repeat</keyword>